<dbReference type="RefSeq" id="XP_030991224.1">
    <property type="nucleotide sequence ID" value="XM_031144201.1"/>
</dbReference>
<dbReference type="GO" id="GO:0005634">
    <property type="term" value="C:nucleus"/>
    <property type="evidence" value="ECO:0007669"/>
    <property type="project" value="TreeGrafter"/>
</dbReference>
<dbReference type="InterPro" id="IPR013144">
    <property type="entry name" value="CRA_dom"/>
</dbReference>
<dbReference type="PROSITE" id="PS51867">
    <property type="entry name" value="ZF_RING_GID"/>
    <property type="match status" value="1"/>
</dbReference>
<dbReference type="PROSITE" id="PS50897">
    <property type="entry name" value="CTLH"/>
    <property type="match status" value="1"/>
</dbReference>
<dbReference type="SMART" id="SM00757">
    <property type="entry name" value="CRA"/>
    <property type="match status" value="1"/>
</dbReference>
<evidence type="ECO:0000256" key="1">
    <source>
        <dbReference type="ARBA" id="ARBA00002343"/>
    </source>
</evidence>
<dbReference type="InterPro" id="IPR006594">
    <property type="entry name" value="LisH"/>
</dbReference>
<evidence type="ECO:0000256" key="7">
    <source>
        <dbReference type="ARBA" id="ARBA00061136"/>
    </source>
</evidence>
<organism evidence="14 15">
    <name type="scientific">Thyridium curvatum</name>
    <dbReference type="NCBI Taxonomy" id="1093900"/>
    <lineage>
        <taxon>Eukaryota</taxon>
        <taxon>Fungi</taxon>
        <taxon>Dikarya</taxon>
        <taxon>Ascomycota</taxon>
        <taxon>Pezizomycotina</taxon>
        <taxon>Sordariomycetes</taxon>
        <taxon>Sordariomycetidae</taxon>
        <taxon>Thyridiales</taxon>
        <taxon>Thyridiaceae</taxon>
        <taxon>Thyridium</taxon>
    </lineage>
</organism>
<comment type="similarity">
    <text evidence="7">Belongs to the RMD5/GID2 family.</text>
</comment>
<dbReference type="GO" id="GO:0043161">
    <property type="term" value="P:proteasome-mediated ubiquitin-dependent protein catabolic process"/>
    <property type="evidence" value="ECO:0007669"/>
    <property type="project" value="InterPro"/>
</dbReference>
<gene>
    <name evidence="14" type="ORF">E0L32_009256</name>
</gene>
<feature type="zinc finger region" description="RING-Gid-type" evidence="10">
    <location>
        <begin position="434"/>
        <end position="475"/>
    </location>
</feature>
<dbReference type="OrthoDB" id="1933281at2759"/>
<feature type="compositionally biased region" description="Acidic residues" evidence="11">
    <location>
        <begin position="164"/>
        <end position="185"/>
    </location>
</feature>
<evidence type="ECO:0000256" key="5">
    <source>
        <dbReference type="ARBA" id="ARBA00022771"/>
    </source>
</evidence>
<evidence type="ECO:0000256" key="8">
    <source>
        <dbReference type="ARBA" id="ARBA00075398"/>
    </source>
</evidence>
<comment type="subcellular location">
    <subcellularLocation>
        <location evidence="2">Cytoplasm</location>
    </subcellularLocation>
</comment>
<dbReference type="GO" id="GO:0008270">
    <property type="term" value="F:zinc ion binding"/>
    <property type="evidence" value="ECO:0007669"/>
    <property type="project" value="UniProtKB-KW"/>
</dbReference>
<dbReference type="PANTHER" id="PTHR12170">
    <property type="entry name" value="MACROPHAGE ERYTHROBLAST ATTACHER-RELATED"/>
    <property type="match status" value="1"/>
</dbReference>
<keyword evidence="4" id="KW-0479">Metal-binding</keyword>
<proteinExistence type="inferred from homology"/>
<evidence type="ECO:0000256" key="6">
    <source>
        <dbReference type="ARBA" id="ARBA00022833"/>
    </source>
</evidence>
<dbReference type="SMART" id="SM00668">
    <property type="entry name" value="CTLH"/>
    <property type="match status" value="1"/>
</dbReference>
<reference evidence="14 15" key="1">
    <citation type="submission" date="2019-06" db="EMBL/GenBank/DDBJ databases">
        <title>Draft genome sequence of the filamentous fungus Phialemoniopsis curvata isolated from diesel fuel.</title>
        <authorList>
            <person name="Varaljay V.A."/>
            <person name="Lyon W.J."/>
            <person name="Crouch A.L."/>
            <person name="Drake C.E."/>
            <person name="Hollomon J.M."/>
            <person name="Nadeau L.J."/>
            <person name="Nunn H.S."/>
            <person name="Stevenson B.S."/>
            <person name="Bojanowski C.L."/>
            <person name="Crookes-Goodson W.J."/>
        </authorList>
    </citation>
    <scope>NUCLEOTIDE SEQUENCE [LARGE SCALE GENOMIC DNA]</scope>
    <source>
        <strain evidence="14 15">D216</strain>
    </source>
</reference>
<name>A0A507AP41_9PEZI</name>
<dbReference type="InterPro" id="IPR045098">
    <property type="entry name" value="Fyv10_fam"/>
</dbReference>
<dbReference type="InParanoid" id="A0A507AP41"/>
<keyword evidence="6" id="KW-0862">Zinc</keyword>
<sequence length="489" mass="54031">MADSMPVLQKELSQISRKASLTPAVNDMDKMIAHLEAVREQVASGTWIAYSRLVQSTEKRLTLDAAQDPHSAGLAMTRLQNPIKEGFEQVNEDLKRVSKVQREFGKSLDKHFPSKPLPTEHDAMAKHHTLINRAIAMHLLREGQFNVASTFIEEAADLSQPLPPEDDVEDADDDADMETDEDEEGEVHHHSHAHEPPHTELASIQSAELQSQFAHMYSILQALRAHDLGPAIDWARSNSEELEARGSNLEFELSKLQFVWLFKGAGQHAGVASHEPPFSRARVDEALLYAREHFARFQPRHLHEVQQLACALVFASNIRDSPYAALFGEDAASPAAAVVDEEDISPPVTTTATSLGGPLDEVAASFTREFCSLLGLSAESPLYVAATAGVIALPRLIKYISATRSQRTEWTTADELAFETPLPSSMIYHSIFVCPVSKEQTTDTNPPMMLPCGHVLARESLQHLTKGTKFKCPYCPSEGHTKDARQIVL</sequence>
<dbReference type="Gene3D" id="3.30.40.10">
    <property type="entry name" value="Zinc/RING finger domain, C3HC4 (zinc finger)"/>
    <property type="match status" value="1"/>
</dbReference>
<evidence type="ECO:0000259" key="12">
    <source>
        <dbReference type="PROSITE" id="PS50897"/>
    </source>
</evidence>
<evidence type="ECO:0000256" key="4">
    <source>
        <dbReference type="ARBA" id="ARBA00022723"/>
    </source>
</evidence>
<evidence type="ECO:0000259" key="13">
    <source>
        <dbReference type="PROSITE" id="PS51867"/>
    </source>
</evidence>
<dbReference type="CDD" id="cd16652">
    <property type="entry name" value="dRING_Rmd5p-like"/>
    <property type="match status" value="1"/>
</dbReference>
<dbReference type="SUPFAM" id="SSF57850">
    <property type="entry name" value="RING/U-box"/>
    <property type="match status" value="1"/>
</dbReference>
<evidence type="ECO:0000256" key="9">
    <source>
        <dbReference type="ARBA" id="ARBA00080744"/>
    </source>
</evidence>
<feature type="domain" description="RING-Gid-type" evidence="13">
    <location>
        <begin position="434"/>
        <end position="475"/>
    </location>
</feature>
<protein>
    <recommendedName>
        <fullName evidence="9">GID complex catalytic subunit 2</fullName>
    </recommendedName>
    <alternativeName>
        <fullName evidence="8">Glucose-induced degradation protein 2</fullName>
    </alternativeName>
</protein>
<evidence type="ECO:0000256" key="2">
    <source>
        <dbReference type="ARBA" id="ARBA00004496"/>
    </source>
</evidence>
<keyword evidence="3" id="KW-0963">Cytoplasm</keyword>
<evidence type="ECO:0000256" key="10">
    <source>
        <dbReference type="PROSITE-ProRule" id="PRU01215"/>
    </source>
</evidence>
<dbReference type="STRING" id="1093900.A0A507AP41"/>
<feature type="domain" description="CTLH" evidence="12">
    <location>
        <begin position="212"/>
        <end position="259"/>
    </location>
</feature>
<evidence type="ECO:0000313" key="15">
    <source>
        <dbReference type="Proteomes" id="UP000319257"/>
    </source>
</evidence>
<dbReference type="InterPro" id="IPR037683">
    <property type="entry name" value="Rmd5_dRing"/>
</dbReference>
<dbReference type="Proteomes" id="UP000319257">
    <property type="component" value="Unassembled WGS sequence"/>
</dbReference>
<dbReference type="InterPro" id="IPR027370">
    <property type="entry name" value="Znf-RING_euk"/>
</dbReference>
<dbReference type="InterPro" id="IPR013083">
    <property type="entry name" value="Znf_RING/FYVE/PHD"/>
</dbReference>
<comment type="caution">
    <text evidence="14">The sequence shown here is derived from an EMBL/GenBank/DDBJ whole genome shotgun (WGS) entry which is preliminary data.</text>
</comment>
<evidence type="ECO:0000313" key="14">
    <source>
        <dbReference type="EMBL" id="TPX09513.1"/>
    </source>
</evidence>
<dbReference type="EMBL" id="SKBQ01000066">
    <property type="protein sequence ID" value="TPX09513.1"/>
    <property type="molecule type" value="Genomic_DNA"/>
</dbReference>
<evidence type="ECO:0000256" key="3">
    <source>
        <dbReference type="ARBA" id="ARBA00022490"/>
    </source>
</evidence>
<dbReference type="Pfam" id="PF10607">
    <property type="entry name" value="CTLH"/>
    <property type="match status" value="1"/>
</dbReference>
<dbReference type="AlphaFoldDB" id="A0A507AP41"/>
<dbReference type="InterPro" id="IPR006595">
    <property type="entry name" value="CTLH_C"/>
</dbReference>
<keyword evidence="15" id="KW-1185">Reference proteome</keyword>
<dbReference type="PANTHER" id="PTHR12170:SF3">
    <property type="entry name" value="GH10162P"/>
    <property type="match status" value="1"/>
</dbReference>
<feature type="region of interest" description="Disordered" evidence="11">
    <location>
        <begin position="156"/>
        <end position="203"/>
    </location>
</feature>
<accession>A0A507AP41</accession>
<dbReference type="GO" id="GO:0034657">
    <property type="term" value="C:GID complex"/>
    <property type="evidence" value="ECO:0007669"/>
    <property type="project" value="TreeGrafter"/>
</dbReference>
<dbReference type="InterPro" id="IPR044063">
    <property type="entry name" value="ZF_RING_GID"/>
</dbReference>
<dbReference type="Pfam" id="PF13445">
    <property type="entry name" value="zf-RING_UBOX"/>
    <property type="match status" value="1"/>
</dbReference>
<keyword evidence="5 10" id="KW-0863">Zinc-finger</keyword>
<dbReference type="FunFam" id="3.30.40.10:FF:000143">
    <property type="entry name" value="Regulator of gluconeogenesis Rmd5"/>
    <property type="match status" value="1"/>
</dbReference>
<dbReference type="GO" id="GO:0061630">
    <property type="term" value="F:ubiquitin protein ligase activity"/>
    <property type="evidence" value="ECO:0007669"/>
    <property type="project" value="InterPro"/>
</dbReference>
<dbReference type="PROSITE" id="PS50896">
    <property type="entry name" value="LISH"/>
    <property type="match status" value="1"/>
</dbReference>
<dbReference type="InterPro" id="IPR024964">
    <property type="entry name" value="CTLH/CRA"/>
</dbReference>
<dbReference type="GO" id="GO:0005737">
    <property type="term" value="C:cytoplasm"/>
    <property type="evidence" value="ECO:0007669"/>
    <property type="project" value="UniProtKB-SubCell"/>
</dbReference>
<comment type="function">
    <text evidence="1">Involved in the proteasome-dependent degradation of fructose-1,6-bisphosphatase.</text>
</comment>
<evidence type="ECO:0000256" key="11">
    <source>
        <dbReference type="SAM" id="MobiDB-lite"/>
    </source>
</evidence>
<dbReference type="GeneID" id="41976703"/>